<keyword evidence="2" id="KW-0472">Membrane</keyword>
<proteinExistence type="predicted"/>
<dbReference type="PATRIC" id="fig|1096930.3.peg.3201"/>
<organism evidence="3 4">
    <name type="scientific">Novosphingobium lindaniclasticum LE124</name>
    <dbReference type="NCBI Taxonomy" id="1096930"/>
    <lineage>
        <taxon>Bacteria</taxon>
        <taxon>Pseudomonadati</taxon>
        <taxon>Pseudomonadota</taxon>
        <taxon>Alphaproteobacteria</taxon>
        <taxon>Sphingomonadales</taxon>
        <taxon>Sphingomonadaceae</taxon>
        <taxon>Novosphingobium</taxon>
    </lineage>
</organism>
<protein>
    <submittedName>
        <fullName evidence="3">Uncharacterized protein</fullName>
    </submittedName>
</protein>
<sequence length="100" mass="10252">MRLEEARAARDASGSDKGADDGVLPVGLAIEAMRFRREPGFAGLLASDGPWAGRLVQFAIMAIGVAVAIWAVSQMAEPGLGAGEKLEQSQSISAGSVPGQ</sequence>
<feature type="transmembrane region" description="Helical" evidence="2">
    <location>
        <begin position="51"/>
        <end position="72"/>
    </location>
</feature>
<evidence type="ECO:0000256" key="2">
    <source>
        <dbReference type="SAM" id="Phobius"/>
    </source>
</evidence>
<evidence type="ECO:0000313" key="3">
    <source>
        <dbReference type="EMBL" id="EQB12053.1"/>
    </source>
</evidence>
<comment type="caution">
    <text evidence="3">The sequence shown here is derived from an EMBL/GenBank/DDBJ whole genome shotgun (WGS) entry which is preliminary data.</text>
</comment>
<gene>
    <name evidence="3" type="ORF">L284_16130</name>
</gene>
<evidence type="ECO:0000313" key="4">
    <source>
        <dbReference type="Proteomes" id="UP000015527"/>
    </source>
</evidence>
<feature type="region of interest" description="Disordered" evidence="1">
    <location>
        <begin position="1"/>
        <end position="23"/>
    </location>
</feature>
<feature type="compositionally biased region" description="Basic and acidic residues" evidence="1">
    <location>
        <begin position="1"/>
        <end position="20"/>
    </location>
</feature>
<keyword evidence="2" id="KW-0812">Transmembrane</keyword>
<name>T0HIT3_9SPHN</name>
<keyword evidence="2" id="KW-1133">Transmembrane helix</keyword>
<evidence type="ECO:0000256" key="1">
    <source>
        <dbReference type="SAM" id="MobiDB-lite"/>
    </source>
</evidence>
<dbReference type="EMBL" id="ATHL01000100">
    <property type="protein sequence ID" value="EQB12053.1"/>
    <property type="molecule type" value="Genomic_DNA"/>
</dbReference>
<dbReference type="Proteomes" id="UP000015527">
    <property type="component" value="Unassembled WGS sequence"/>
</dbReference>
<keyword evidence="4" id="KW-1185">Reference proteome</keyword>
<accession>T0HIT3</accession>
<dbReference type="AlphaFoldDB" id="T0HIT3"/>
<reference evidence="3 4" key="1">
    <citation type="journal article" date="2013" name="Genome Announc.">
        <title>Genome Sequence of Novosphingobium lindaniclasticum LE124T, Isolated from a Hexachlorocyclohexane Dumpsite.</title>
        <authorList>
            <person name="Saxena A."/>
            <person name="Nayyar N."/>
            <person name="Sangwan N."/>
            <person name="Kumari R."/>
            <person name="Khurana J.P."/>
            <person name="Lal R."/>
        </authorList>
    </citation>
    <scope>NUCLEOTIDE SEQUENCE [LARGE SCALE GENOMIC DNA]</scope>
    <source>
        <strain evidence="3 4">LE124</strain>
    </source>
</reference>